<dbReference type="Gene3D" id="3.20.20.80">
    <property type="entry name" value="Glycosidases"/>
    <property type="match status" value="1"/>
</dbReference>
<dbReference type="InterPro" id="IPR052177">
    <property type="entry name" value="Divisome_Glycosyl_Hydrolase"/>
</dbReference>
<name>A0A327R263_9BACT</name>
<dbReference type="EMBL" id="QLLL01000001">
    <property type="protein sequence ID" value="RAJ10939.1"/>
    <property type="molecule type" value="Genomic_DNA"/>
</dbReference>
<dbReference type="PANTHER" id="PTHR43405">
    <property type="entry name" value="GLYCOSYL HYDROLASE DIGH"/>
    <property type="match status" value="1"/>
</dbReference>
<keyword evidence="6" id="KW-1185">Reference proteome</keyword>
<dbReference type="Pfam" id="PF16373">
    <property type="entry name" value="DUF4985"/>
    <property type="match status" value="1"/>
</dbReference>
<dbReference type="RefSeq" id="WP_211324714.1">
    <property type="nucleotide sequence ID" value="NZ_QLLL01000001.1"/>
</dbReference>
<accession>A0A327R263</accession>
<keyword evidence="5" id="KW-0378">Hydrolase</keyword>
<keyword evidence="1 2" id="KW-0732">Signal</keyword>
<evidence type="ECO:0000259" key="4">
    <source>
        <dbReference type="Pfam" id="PF16373"/>
    </source>
</evidence>
<evidence type="ECO:0000313" key="6">
    <source>
        <dbReference type="Proteomes" id="UP000249547"/>
    </source>
</evidence>
<dbReference type="InterPro" id="IPR032280">
    <property type="entry name" value="DUF4985"/>
</dbReference>
<reference evidence="5 6" key="1">
    <citation type="submission" date="2018-06" db="EMBL/GenBank/DDBJ databases">
        <title>Genomic Encyclopedia of Archaeal and Bacterial Type Strains, Phase II (KMG-II): from individual species to whole genera.</title>
        <authorList>
            <person name="Goeker M."/>
        </authorList>
    </citation>
    <scope>NUCLEOTIDE SEQUENCE [LARGE SCALE GENOMIC DNA]</scope>
    <source>
        <strain evidence="5 6">DSM 23857</strain>
    </source>
</reference>
<organism evidence="5 6">
    <name type="scientific">Chitinophaga skermanii</name>
    <dbReference type="NCBI Taxonomy" id="331697"/>
    <lineage>
        <taxon>Bacteria</taxon>
        <taxon>Pseudomonadati</taxon>
        <taxon>Bacteroidota</taxon>
        <taxon>Chitinophagia</taxon>
        <taxon>Chitinophagales</taxon>
        <taxon>Chitinophagaceae</taxon>
        <taxon>Chitinophaga</taxon>
    </lineage>
</organism>
<evidence type="ECO:0000313" key="5">
    <source>
        <dbReference type="EMBL" id="RAJ10939.1"/>
    </source>
</evidence>
<sequence>MKMNGRLLCQLLICCFFASMAQAQTRRNILWFDATANFKRFSYEDSIKNILDKCQQAGVTDVVIDVKPITGEVLYKSKIAPQMLDWNGDKRAADFDMLQVFINEAHKRNMVAHASMNVFVAGHNHFDRGVVYTSHPEWQSLNYTDSGLVPISKIKTKYSAMLNPANPEVRAYELSIVKEIVDMYPTLDGIILDRGRYDGIQADFSPLSQQLFEKYIGKKVANFPSDIYTYKGKQREPGVLYKEWLEWRASVIYKFFADARKVAKKANKKIIFGDYTGAWYSTYYEVGVNWASKKYDPSKDYNWATKKYKQYGYAELLDLFTTGCYFFEVAKSEVNKGDAKAARTEAGMETAKSPLYTVEGSAELSKDLVKGAVPVYAGLYVDQYAKDKNQFIKAMKMCRAKSDGVMVFDVVHIINNGWWDALTEGLKGNL</sequence>
<protein>
    <submittedName>
        <fullName evidence="5">Glycosyl hydrolase family 10</fullName>
    </submittedName>
</protein>
<dbReference type="PANTHER" id="PTHR43405:SF1">
    <property type="entry name" value="GLYCOSYL HYDROLASE DIGH"/>
    <property type="match status" value="1"/>
</dbReference>
<dbReference type="SUPFAM" id="SSF51445">
    <property type="entry name" value="(Trans)glycosidases"/>
    <property type="match status" value="1"/>
</dbReference>
<dbReference type="InterPro" id="IPR003790">
    <property type="entry name" value="GHL10"/>
</dbReference>
<gene>
    <name evidence="5" type="ORF">LX64_00546</name>
</gene>
<dbReference type="Pfam" id="PF02638">
    <property type="entry name" value="GHL10"/>
    <property type="match status" value="1"/>
</dbReference>
<proteinExistence type="predicted"/>
<feature type="domain" description="Glycosyl hydrolase-like 10" evidence="3">
    <location>
        <begin position="47"/>
        <end position="283"/>
    </location>
</feature>
<feature type="chain" id="PRO_5016442418" evidence="2">
    <location>
        <begin position="24"/>
        <end position="430"/>
    </location>
</feature>
<dbReference type="Proteomes" id="UP000249547">
    <property type="component" value="Unassembled WGS sequence"/>
</dbReference>
<feature type="domain" description="DUF4985" evidence="4">
    <location>
        <begin position="299"/>
        <end position="424"/>
    </location>
</feature>
<evidence type="ECO:0000259" key="3">
    <source>
        <dbReference type="Pfam" id="PF02638"/>
    </source>
</evidence>
<dbReference type="AlphaFoldDB" id="A0A327R263"/>
<feature type="signal peptide" evidence="2">
    <location>
        <begin position="1"/>
        <end position="23"/>
    </location>
</feature>
<comment type="caution">
    <text evidence="5">The sequence shown here is derived from an EMBL/GenBank/DDBJ whole genome shotgun (WGS) entry which is preliminary data.</text>
</comment>
<evidence type="ECO:0000256" key="1">
    <source>
        <dbReference type="ARBA" id="ARBA00022729"/>
    </source>
</evidence>
<evidence type="ECO:0000256" key="2">
    <source>
        <dbReference type="SAM" id="SignalP"/>
    </source>
</evidence>
<dbReference type="GO" id="GO:0016787">
    <property type="term" value="F:hydrolase activity"/>
    <property type="evidence" value="ECO:0007669"/>
    <property type="project" value="UniProtKB-KW"/>
</dbReference>
<dbReference type="InterPro" id="IPR017853">
    <property type="entry name" value="GH"/>
</dbReference>